<keyword evidence="1" id="KW-0732">Signal</keyword>
<dbReference type="InterPro" id="IPR051955">
    <property type="entry name" value="PME_Inhibitor"/>
</dbReference>
<dbReference type="Proteomes" id="UP001627284">
    <property type="component" value="Unassembled WGS sequence"/>
</dbReference>
<organism evidence="3 4">
    <name type="scientific">Solanum stoloniferum</name>
    <dbReference type="NCBI Taxonomy" id="62892"/>
    <lineage>
        <taxon>Eukaryota</taxon>
        <taxon>Viridiplantae</taxon>
        <taxon>Streptophyta</taxon>
        <taxon>Embryophyta</taxon>
        <taxon>Tracheophyta</taxon>
        <taxon>Spermatophyta</taxon>
        <taxon>Magnoliopsida</taxon>
        <taxon>eudicotyledons</taxon>
        <taxon>Gunneridae</taxon>
        <taxon>Pentapetalae</taxon>
        <taxon>asterids</taxon>
        <taxon>lamiids</taxon>
        <taxon>Solanales</taxon>
        <taxon>Solanaceae</taxon>
        <taxon>Solanoideae</taxon>
        <taxon>Solaneae</taxon>
        <taxon>Solanum</taxon>
    </lineage>
</organism>
<comment type="caution">
    <text evidence="3">The sequence shown here is derived from an EMBL/GenBank/DDBJ whole genome shotgun (WGS) entry which is preliminary data.</text>
</comment>
<dbReference type="SUPFAM" id="SSF101148">
    <property type="entry name" value="Plant invertase/pectin methylesterase inhibitor"/>
    <property type="match status" value="1"/>
</dbReference>
<dbReference type="Gene3D" id="1.20.140.40">
    <property type="entry name" value="Invertase/pectin methylesterase inhibitor family protein"/>
    <property type="match status" value="1"/>
</dbReference>
<dbReference type="InterPro" id="IPR006501">
    <property type="entry name" value="Pectinesterase_inhib_dom"/>
</dbReference>
<gene>
    <name evidence="3" type="ORF">AABB24_010689</name>
</gene>
<dbReference type="PANTHER" id="PTHR31080">
    <property type="entry name" value="PECTINESTERASE INHIBITOR-LIKE"/>
    <property type="match status" value="1"/>
</dbReference>
<evidence type="ECO:0000256" key="1">
    <source>
        <dbReference type="ARBA" id="ARBA00022729"/>
    </source>
</evidence>
<dbReference type="PANTHER" id="PTHR31080:SF186">
    <property type="entry name" value="21 KDA PROTEIN-LIKE"/>
    <property type="match status" value="1"/>
</dbReference>
<dbReference type="GO" id="GO:0046910">
    <property type="term" value="F:pectinesterase inhibitor activity"/>
    <property type="evidence" value="ECO:0007669"/>
    <property type="project" value="UniProtKB-ARBA"/>
</dbReference>
<proteinExistence type="predicted"/>
<evidence type="ECO:0000313" key="3">
    <source>
        <dbReference type="EMBL" id="KAL3365681.1"/>
    </source>
</evidence>
<protein>
    <recommendedName>
        <fullName evidence="2">Pectinesterase inhibitor domain-containing protein</fullName>
    </recommendedName>
</protein>
<evidence type="ECO:0000313" key="4">
    <source>
        <dbReference type="Proteomes" id="UP001627284"/>
    </source>
</evidence>
<dbReference type="AlphaFoldDB" id="A0ABD2UDP1"/>
<dbReference type="EMBL" id="JBJKTR010000006">
    <property type="protein sequence ID" value="KAL3365681.1"/>
    <property type="molecule type" value="Genomic_DNA"/>
</dbReference>
<dbReference type="InterPro" id="IPR035513">
    <property type="entry name" value="Invertase/methylesterase_inhib"/>
</dbReference>
<dbReference type="SMART" id="SM00856">
    <property type="entry name" value="PMEI"/>
    <property type="match status" value="1"/>
</dbReference>
<dbReference type="CDD" id="cd15798">
    <property type="entry name" value="PMEI-like_3"/>
    <property type="match status" value="1"/>
</dbReference>
<sequence>PNNIPPNLLISSNNPFQMAALKLILLAAFLSLFNFSANSTALPTSFIKSSCKITTYPQVCVNSLAVYAPTIKRSPQQLAHTALSVSLDRAQSAHTFITKLNKFKGLKQREYAALKDCLEEMSETIDRINKSVKELKSMGSARGKDFQWRMSNIETWISAAITNENTCADGFAGRALNGRIKTSIRARVTHVTQVTSNALALINQFAAKH</sequence>
<keyword evidence="4" id="KW-1185">Reference proteome</keyword>
<feature type="domain" description="Pectinesterase inhibitor" evidence="2">
    <location>
        <begin position="42"/>
        <end position="201"/>
    </location>
</feature>
<dbReference type="FunFam" id="1.20.140.40:FF:000005">
    <property type="entry name" value="Pectin methylesterase inhibitor 1"/>
    <property type="match status" value="1"/>
</dbReference>
<evidence type="ECO:0000259" key="2">
    <source>
        <dbReference type="SMART" id="SM00856"/>
    </source>
</evidence>
<accession>A0ABD2UDP1</accession>
<name>A0ABD2UDP1_9SOLN</name>
<feature type="non-terminal residue" evidence="3">
    <location>
        <position position="1"/>
    </location>
</feature>
<dbReference type="Pfam" id="PF04043">
    <property type="entry name" value="PMEI"/>
    <property type="match status" value="1"/>
</dbReference>
<dbReference type="NCBIfam" id="TIGR01614">
    <property type="entry name" value="PME_inhib"/>
    <property type="match status" value="1"/>
</dbReference>
<reference evidence="3 4" key="1">
    <citation type="submission" date="2024-05" db="EMBL/GenBank/DDBJ databases">
        <title>De novo assembly of an allotetraploid wild potato.</title>
        <authorList>
            <person name="Hosaka A.J."/>
        </authorList>
    </citation>
    <scope>NUCLEOTIDE SEQUENCE [LARGE SCALE GENOMIC DNA]</scope>
    <source>
        <tissue evidence="3">Young leaves</tissue>
    </source>
</reference>